<dbReference type="PROSITE" id="PS50082">
    <property type="entry name" value="WD_REPEATS_2"/>
    <property type="match status" value="2"/>
</dbReference>
<feature type="repeat" description="WD" evidence="5">
    <location>
        <begin position="133"/>
        <end position="174"/>
    </location>
</feature>
<evidence type="ECO:0000259" key="7">
    <source>
        <dbReference type="Pfam" id="PF12341"/>
    </source>
</evidence>
<evidence type="ECO:0000313" key="11">
    <source>
        <dbReference type="Proteomes" id="UP001431783"/>
    </source>
</evidence>
<keyword evidence="4" id="KW-0539">Nucleus</keyword>
<feature type="repeat" description="WD" evidence="5">
    <location>
        <begin position="9"/>
        <end position="41"/>
    </location>
</feature>
<proteinExistence type="predicted"/>
<dbReference type="Proteomes" id="UP001431783">
    <property type="component" value="Unassembled WGS sequence"/>
</dbReference>
<comment type="subcellular location">
    <subcellularLocation>
        <location evidence="1">Nucleus</location>
    </subcellularLocation>
</comment>
<evidence type="ECO:0008006" key="12">
    <source>
        <dbReference type="Google" id="ProtNLM"/>
    </source>
</evidence>
<feature type="region of interest" description="Disordered" evidence="6">
    <location>
        <begin position="766"/>
        <end position="899"/>
    </location>
</feature>
<evidence type="ECO:0000259" key="9">
    <source>
        <dbReference type="Pfam" id="PF24817"/>
    </source>
</evidence>
<name>A0AAW1VB23_9CUCU</name>
<feature type="domain" description="WDHD1 first WD40" evidence="9">
    <location>
        <begin position="9"/>
        <end position="301"/>
    </location>
</feature>
<feature type="compositionally biased region" description="Polar residues" evidence="6">
    <location>
        <begin position="838"/>
        <end position="855"/>
    </location>
</feature>
<evidence type="ECO:0000256" key="5">
    <source>
        <dbReference type="PROSITE-ProRule" id="PRU00221"/>
    </source>
</evidence>
<dbReference type="EMBL" id="JARQZJ010000126">
    <property type="protein sequence ID" value="KAK9890820.1"/>
    <property type="molecule type" value="Genomic_DNA"/>
</dbReference>
<dbReference type="InterPro" id="IPR057646">
    <property type="entry name" value="WD40_WDHD1_1st"/>
</dbReference>
<dbReference type="InterPro" id="IPR048591">
    <property type="entry name" value="WDHD1/CFT4_hel"/>
</dbReference>
<feature type="compositionally biased region" description="Polar residues" evidence="6">
    <location>
        <begin position="812"/>
        <end position="822"/>
    </location>
</feature>
<dbReference type="GO" id="GO:0043596">
    <property type="term" value="C:nuclear replication fork"/>
    <property type="evidence" value="ECO:0007669"/>
    <property type="project" value="TreeGrafter"/>
</dbReference>
<feature type="domain" description="WDHD1/CFT4 helical bundle" evidence="8">
    <location>
        <begin position="678"/>
        <end position="749"/>
    </location>
</feature>
<comment type="caution">
    <text evidence="10">The sequence shown here is derived from an EMBL/GenBank/DDBJ whole genome shotgun (WGS) entry which is preliminary data.</text>
</comment>
<gene>
    <name evidence="10" type="ORF">WA026_012163</name>
</gene>
<keyword evidence="3" id="KW-0677">Repeat</keyword>
<dbReference type="PANTHER" id="PTHR19932">
    <property type="entry name" value="WD REPEAT AND HMG-BOX DNA BINDING PROTEIN"/>
    <property type="match status" value="1"/>
</dbReference>
<feature type="compositionally biased region" description="Low complexity" evidence="6">
    <location>
        <begin position="800"/>
        <end position="811"/>
    </location>
</feature>
<dbReference type="InterPro" id="IPR036322">
    <property type="entry name" value="WD40_repeat_dom_sf"/>
</dbReference>
<dbReference type="InterPro" id="IPR022100">
    <property type="entry name" value="WDHD1/CFT4_beta-prop_2nd"/>
</dbReference>
<dbReference type="Pfam" id="PF20946">
    <property type="entry name" value="Ctf4_C"/>
    <property type="match status" value="1"/>
</dbReference>
<accession>A0AAW1VB23</accession>
<dbReference type="InterPro" id="IPR019775">
    <property type="entry name" value="WD40_repeat_CS"/>
</dbReference>
<evidence type="ECO:0000256" key="2">
    <source>
        <dbReference type="ARBA" id="ARBA00022574"/>
    </source>
</evidence>
<evidence type="ECO:0000256" key="6">
    <source>
        <dbReference type="SAM" id="MobiDB-lite"/>
    </source>
</evidence>
<dbReference type="Pfam" id="PF24817">
    <property type="entry name" value="WD40_WDHD1_1st"/>
    <property type="match status" value="1"/>
</dbReference>
<dbReference type="SUPFAM" id="SSF50978">
    <property type="entry name" value="WD40 repeat-like"/>
    <property type="match status" value="1"/>
</dbReference>
<dbReference type="PROSITE" id="PS00678">
    <property type="entry name" value="WD_REPEATS_1"/>
    <property type="match status" value="1"/>
</dbReference>
<feature type="domain" description="WDHD1/CFT4 second beta-propeller" evidence="7">
    <location>
        <begin position="380"/>
        <end position="659"/>
    </location>
</feature>
<evidence type="ECO:0000256" key="4">
    <source>
        <dbReference type="ARBA" id="ARBA00023242"/>
    </source>
</evidence>
<evidence type="ECO:0000313" key="10">
    <source>
        <dbReference type="EMBL" id="KAK9890820.1"/>
    </source>
</evidence>
<organism evidence="10 11">
    <name type="scientific">Henosepilachna vigintioctopunctata</name>
    <dbReference type="NCBI Taxonomy" id="420089"/>
    <lineage>
        <taxon>Eukaryota</taxon>
        <taxon>Metazoa</taxon>
        <taxon>Ecdysozoa</taxon>
        <taxon>Arthropoda</taxon>
        <taxon>Hexapoda</taxon>
        <taxon>Insecta</taxon>
        <taxon>Pterygota</taxon>
        <taxon>Neoptera</taxon>
        <taxon>Endopterygota</taxon>
        <taxon>Coleoptera</taxon>
        <taxon>Polyphaga</taxon>
        <taxon>Cucujiformia</taxon>
        <taxon>Coccinelloidea</taxon>
        <taxon>Coccinellidae</taxon>
        <taxon>Epilachninae</taxon>
        <taxon>Epilachnini</taxon>
        <taxon>Henosepilachna</taxon>
    </lineage>
</organism>
<dbReference type="InterPro" id="IPR015943">
    <property type="entry name" value="WD40/YVTN_repeat-like_dom_sf"/>
</dbReference>
<evidence type="ECO:0000259" key="8">
    <source>
        <dbReference type="Pfam" id="PF20946"/>
    </source>
</evidence>
<dbReference type="GO" id="GO:0000278">
    <property type="term" value="P:mitotic cell cycle"/>
    <property type="evidence" value="ECO:0007669"/>
    <property type="project" value="TreeGrafter"/>
</dbReference>
<keyword evidence="2 5" id="KW-0853">WD repeat</keyword>
<dbReference type="PANTHER" id="PTHR19932:SF10">
    <property type="entry name" value="WD REPEAT AND HMG-BOX DNA-BINDING PROTEIN 1"/>
    <property type="match status" value="1"/>
</dbReference>
<dbReference type="SMART" id="SM00320">
    <property type="entry name" value="WD40"/>
    <property type="match status" value="4"/>
</dbReference>
<dbReference type="Gene3D" id="2.130.10.10">
    <property type="entry name" value="YVTN repeat-like/Quinoprotein amine dehydrogenase"/>
    <property type="match status" value="2"/>
</dbReference>
<evidence type="ECO:0000256" key="3">
    <source>
        <dbReference type="ARBA" id="ARBA00022737"/>
    </source>
</evidence>
<evidence type="ECO:0000256" key="1">
    <source>
        <dbReference type="ARBA" id="ARBA00004123"/>
    </source>
</evidence>
<protein>
    <recommendedName>
        <fullName evidence="12">Minichromosome loss protein Mcl1 middle region domain-containing protein</fullName>
    </recommendedName>
</protein>
<dbReference type="InterPro" id="IPR001680">
    <property type="entry name" value="WD40_rpt"/>
</dbReference>
<dbReference type="Pfam" id="PF12341">
    <property type="entry name" value="Mcl1_mid"/>
    <property type="match status" value="1"/>
</dbReference>
<feature type="compositionally biased region" description="Acidic residues" evidence="6">
    <location>
        <begin position="786"/>
        <end position="795"/>
    </location>
</feature>
<dbReference type="GO" id="GO:0003682">
    <property type="term" value="F:chromatin binding"/>
    <property type="evidence" value="ECO:0007669"/>
    <property type="project" value="TreeGrafter"/>
</dbReference>
<dbReference type="GO" id="GO:0006281">
    <property type="term" value="P:DNA repair"/>
    <property type="evidence" value="ECO:0007669"/>
    <property type="project" value="TreeGrafter"/>
</dbReference>
<feature type="compositionally biased region" description="Basic and acidic residues" evidence="6">
    <location>
        <begin position="862"/>
        <end position="899"/>
    </location>
</feature>
<feature type="compositionally biased region" description="Basic residues" evidence="6">
    <location>
        <begin position="770"/>
        <end position="780"/>
    </location>
</feature>
<dbReference type="AlphaFoldDB" id="A0AAW1VB23"/>
<dbReference type="GO" id="GO:0006261">
    <property type="term" value="P:DNA-templated DNA replication"/>
    <property type="evidence" value="ECO:0007669"/>
    <property type="project" value="TreeGrafter"/>
</dbReference>
<sequence>MPISQVPLRYAHNEGHTDVCFSEDGQKYISCGSDGDMRIWSQDLYEDPVHNCVGEWALAVRQIANKLYIATSSNDVQIISFPDGNRDGLLDRYVAPINNIAVSKTGDLIALAAEEMEVKLIELSGDEKKSSSLTGFSGPCLSVAVCPKSKFIAASGGDGKLRIWNVSDRTLVKEISCFPKVNSFENAKNLCRIDFNPVDGSQLAYPDASSVVILNSSDWSEAITLNTADITEPYSIVQYSPCGKYLAASSLKGDFVIWDISKGIVNNSTKHPNNAQVCAFMWNPVDSNQIVYTDIEGQLGLLTECIDKQEAAVETEPMDNNSEVDFGDIQFEDDDEDNENAVSLDKLKKQYEDDIVPELQSIMSKSPSPRPRTPVIPLQEPFMPSSTPVHLDPRYLCWNEIGVIRCYGTVSEDDDSSSKSIEVDFHDSTFHNSMMMQNYQNYMMGSLSSAALAVANVSQVNVIPLASRTKEWTLNVDDNEEIVAIAASDQLICIGLSNSIIRVCAVYGTQRAIFSIPGPIVAMSTYKEDIMVAYHSGAIRNGDQCISFKLIRLEGMNIQGLDLGMTLGPQSTLAWLGFSDCGTPSVMDSLGMLHMYLLNSNTWIPFCNTLKHRKGLFDGFFVTAVFEANQTLCGIKCRGTMYPTVIPRPTMCEIPLEAPFAEMSTDKSQMESSLFTWSTLSIANTDKKFKEIALKTFALSCKTNLDQRALEVMEILANSQVLSLGIKYASRLDKKRLVEKLTELASQLSAEGEENDISNAVRNTEEVRPANRRTIVKKSNKKDEISIPEESENGDNLETSSYSVNDSINSSMNKTINTQESLFGSEPPKNPFLKSLKKNQPVNQNPLSLLDSSAGLNFEVNKSVKKDEVAEKRKQPETETDQQKNKQRKLDRFMFGKRS</sequence>
<keyword evidence="11" id="KW-1185">Reference proteome</keyword>
<reference evidence="10 11" key="1">
    <citation type="submission" date="2023-03" db="EMBL/GenBank/DDBJ databases">
        <title>Genome insight into feeding habits of ladybird beetles.</title>
        <authorList>
            <person name="Li H.-S."/>
            <person name="Huang Y.-H."/>
            <person name="Pang H."/>
        </authorList>
    </citation>
    <scope>NUCLEOTIDE SEQUENCE [LARGE SCALE GENOMIC DNA]</scope>
    <source>
        <strain evidence="10">SYSU_2023b</strain>
        <tissue evidence="10">Whole body</tissue>
    </source>
</reference>